<reference evidence="1" key="1">
    <citation type="submission" date="2020-07" db="EMBL/GenBank/DDBJ databases">
        <title>Clarias magur genome sequencing, assembly and annotation.</title>
        <authorList>
            <person name="Kushwaha B."/>
            <person name="Kumar R."/>
            <person name="Das P."/>
            <person name="Joshi C.G."/>
            <person name="Kumar D."/>
            <person name="Nagpure N.S."/>
            <person name="Pandey M."/>
            <person name="Agarwal S."/>
            <person name="Srivastava S."/>
            <person name="Singh M."/>
            <person name="Sahoo L."/>
            <person name="Jayasankar P."/>
            <person name="Meher P.K."/>
            <person name="Koringa P.G."/>
            <person name="Iquebal M.A."/>
            <person name="Das S.P."/>
            <person name="Bit A."/>
            <person name="Patnaik S."/>
            <person name="Patel N."/>
            <person name="Shah T.M."/>
            <person name="Hinsu A."/>
            <person name="Jena J.K."/>
        </authorList>
    </citation>
    <scope>NUCLEOTIDE SEQUENCE</scope>
    <source>
        <strain evidence="1">CIFAMagur01</strain>
        <tissue evidence="1">Testis</tissue>
    </source>
</reference>
<evidence type="ECO:0000313" key="2">
    <source>
        <dbReference type="Proteomes" id="UP000727407"/>
    </source>
</evidence>
<sequence length="72" mass="7876">MRQVGVGGGGVRSRGRHLGEKVCFELSGHNDLRVLVVAQRTEVETTRRSGPRSVCGICSEAEWVCSYAQHGY</sequence>
<name>A0A8J4U1Y9_CLAMG</name>
<organism evidence="1 2">
    <name type="scientific">Clarias magur</name>
    <name type="common">Asian catfish</name>
    <name type="synonym">Macropteronotus magur</name>
    <dbReference type="NCBI Taxonomy" id="1594786"/>
    <lineage>
        <taxon>Eukaryota</taxon>
        <taxon>Metazoa</taxon>
        <taxon>Chordata</taxon>
        <taxon>Craniata</taxon>
        <taxon>Vertebrata</taxon>
        <taxon>Euteleostomi</taxon>
        <taxon>Actinopterygii</taxon>
        <taxon>Neopterygii</taxon>
        <taxon>Teleostei</taxon>
        <taxon>Ostariophysi</taxon>
        <taxon>Siluriformes</taxon>
        <taxon>Clariidae</taxon>
        <taxon>Clarias</taxon>
    </lineage>
</organism>
<accession>A0A8J4U1Y9</accession>
<dbReference type="AlphaFoldDB" id="A0A8J4U1Y9"/>
<feature type="non-terminal residue" evidence="1">
    <location>
        <position position="72"/>
    </location>
</feature>
<protein>
    <submittedName>
        <fullName evidence="1">Uncharacterized protein</fullName>
    </submittedName>
</protein>
<comment type="caution">
    <text evidence="1">The sequence shown here is derived from an EMBL/GenBank/DDBJ whole genome shotgun (WGS) entry which is preliminary data.</text>
</comment>
<evidence type="ECO:0000313" key="1">
    <source>
        <dbReference type="EMBL" id="KAF5898198.1"/>
    </source>
</evidence>
<dbReference type="Proteomes" id="UP000727407">
    <property type="component" value="Unassembled WGS sequence"/>
</dbReference>
<keyword evidence="2" id="KW-1185">Reference proteome</keyword>
<proteinExistence type="predicted"/>
<gene>
    <name evidence="1" type="ORF">DAT39_012100</name>
</gene>
<dbReference type="EMBL" id="QNUK01000207">
    <property type="protein sequence ID" value="KAF5898198.1"/>
    <property type="molecule type" value="Genomic_DNA"/>
</dbReference>